<protein>
    <recommendedName>
        <fullName evidence="1">Methyltransferase domain-containing protein</fullName>
    </recommendedName>
</protein>
<gene>
    <name evidence="2" type="ORF">KP79_PYT12349</name>
</gene>
<dbReference type="PANTHER" id="PTHR32026:SF10">
    <property type="entry name" value="METHYLTRANSFERASE-LIKE PROTEIN 24-RELATED"/>
    <property type="match status" value="1"/>
</dbReference>
<sequence length="161" mass="18918">MVHSFDPSMDTDSYKRSSKVYFHNLGLSNFNGTTPDAHWKMLTFQGLRQALDHQKVLPDIIKMDIEDWEWHVIPEMLASGSLNDVKQFLVEFHFSNVPEADSEGFWIAKFFLLKELYAMGFKITWATRNLLNVWRSRITERDIIGCFEVTFIRIQREAVLL</sequence>
<dbReference type="EMBL" id="NEDP02002316">
    <property type="protein sequence ID" value="OWF51137.1"/>
    <property type="molecule type" value="Genomic_DNA"/>
</dbReference>
<reference evidence="2 3" key="1">
    <citation type="journal article" date="2017" name="Nat. Ecol. Evol.">
        <title>Scallop genome provides insights into evolution of bilaterian karyotype and development.</title>
        <authorList>
            <person name="Wang S."/>
            <person name="Zhang J."/>
            <person name="Jiao W."/>
            <person name="Li J."/>
            <person name="Xun X."/>
            <person name="Sun Y."/>
            <person name="Guo X."/>
            <person name="Huan P."/>
            <person name="Dong B."/>
            <person name="Zhang L."/>
            <person name="Hu X."/>
            <person name="Sun X."/>
            <person name="Wang J."/>
            <person name="Zhao C."/>
            <person name="Wang Y."/>
            <person name="Wang D."/>
            <person name="Huang X."/>
            <person name="Wang R."/>
            <person name="Lv J."/>
            <person name="Li Y."/>
            <person name="Zhang Z."/>
            <person name="Liu B."/>
            <person name="Lu W."/>
            <person name="Hui Y."/>
            <person name="Liang J."/>
            <person name="Zhou Z."/>
            <person name="Hou R."/>
            <person name="Li X."/>
            <person name="Liu Y."/>
            <person name="Li H."/>
            <person name="Ning X."/>
            <person name="Lin Y."/>
            <person name="Zhao L."/>
            <person name="Xing Q."/>
            <person name="Dou J."/>
            <person name="Li Y."/>
            <person name="Mao J."/>
            <person name="Guo H."/>
            <person name="Dou H."/>
            <person name="Li T."/>
            <person name="Mu C."/>
            <person name="Jiang W."/>
            <person name="Fu Q."/>
            <person name="Fu X."/>
            <person name="Miao Y."/>
            <person name="Liu J."/>
            <person name="Yu Q."/>
            <person name="Li R."/>
            <person name="Liao H."/>
            <person name="Li X."/>
            <person name="Kong Y."/>
            <person name="Jiang Z."/>
            <person name="Chourrout D."/>
            <person name="Li R."/>
            <person name="Bao Z."/>
        </authorList>
    </citation>
    <scope>NUCLEOTIDE SEQUENCE [LARGE SCALE GENOMIC DNA]</scope>
    <source>
        <strain evidence="2 3">PY_sf001</strain>
    </source>
</reference>
<dbReference type="InterPro" id="IPR026913">
    <property type="entry name" value="METTL24"/>
</dbReference>
<organism evidence="2 3">
    <name type="scientific">Mizuhopecten yessoensis</name>
    <name type="common">Japanese scallop</name>
    <name type="synonym">Patinopecten yessoensis</name>
    <dbReference type="NCBI Taxonomy" id="6573"/>
    <lineage>
        <taxon>Eukaryota</taxon>
        <taxon>Metazoa</taxon>
        <taxon>Spiralia</taxon>
        <taxon>Lophotrochozoa</taxon>
        <taxon>Mollusca</taxon>
        <taxon>Bivalvia</taxon>
        <taxon>Autobranchia</taxon>
        <taxon>Pteriomorphia</taxon>
        <taxon>Pectinida</taxon>
        <taxon>Pectinoidea</taxon>
        <taxon>Pectinidae</taxon>
        <taxon>Mizuhopecten</taxon>
    </lineage>
</organism>
<comment type="caution">
    <text evidence="2">The sequence shown here is derived from an EMBL/GenBank/DDBJ whole genome shotgun (WGS) entry which is preliminary data.</text>
</comment>
<feature type="domain" description="Methyltransferase" evidence="1">
    <location>
        <begin position="2"/>
        <end position="111"/>
    </location>
</feature>
<dbReference type="Proteomes" id="UP000242188">
    <property type="component" value="Unassembled WGS sequence"/>
</dbReference>
<dbReference type="PANTHER" id="PTHR32026">
    <property type="entry name" value="METHYLTRANSFERASE-LIKE PROTEIN 24"/>
    <property type="match status" value="1"/>
</dbReference>
<proteinExistence type="predicted"/>
<dbReference type="InterPro" id="IPR025714">
    <property type="entry name" value="Methyltranfer_dom"/>
</dbReference>
<dbReference type="Pfam" id="PF13383">
    <property type="entry name" value="Methyltransf_22"/>
    <property type="match status" value="1"/>
</dbReference>
<accession>A0A210QQX3</accession>
<keyword evidence="3" id="KW-1185">Reference proteome</keyword>
<evidence type="ECO:0000313" key="3">
    <source>
        <dbReference type="Proteomes" id="UP000242188"/>
    </source>
</evidence>
<dbReference type="OrthoDB" id="10006218at2759"/>
<evidence type="ECO:0000259" key="1">
    <source>
        <dbReference type="Pfam" id="PF13383"/>
    </source>
</evidence>
<evidence type="ECO:0000313" key="2">
    <source>
        <dbReference type="EMBL" id="OWF51137.1"/>
    </source>
</evidence>
<dbReference type="AlphaFoldDB" id="A0A210QQX3"/>
<name>A0A210QQX3_MIZYE</name>